<proteinExistence type="inferred from homology"/>
<feature type="region of interest" description="Disordered" evidence="9">
    <location>
        <begin position="532"/>
        <end position="584"/>
    </location>
</feature>
<evidence type="ECO:0000256" key="4">
    <source>
        <dbReference type="ARBA" id="ARBA00022517"/>
    </source>
</evidence>
<feature type="region of interest" description="Disordered" evidence="9">
    <location>
        <begin position="21"/>
        <end position="83"/>
    </location>
</feature>
<dbReference type="InterPro" id="IPR038664">
    <property type="entry name" value="Gar1/Naf1_Cbf5-bd_sf"/>
</dbReference>
<dbReference type="Gene3D" id="2.40.10.230">
    <property type="entry name" value="Probable tRNA pseudouridine synthase domain"/>
    <property type="match status" value="1"/>
</dbReference>
<keyword evidence="5" id="KW-0698">rRNA processing</keyword>
<keyword evidence="4" id="KW-0690">Ribosome biogenesis</keyword>
<sequence>LARLFSFIFLHNSVLIFSVKRLSGQPPSPTDSSSSDESSSDDEDSSSSSDDDPDNEPDNTKTALQDMADDDEDPVPAASSTSYFQTKHEISDAEAAVVVPDIQTVGEDEVLEKVGEIMNVVGNVVIIRGVPSSDLSRGSEKALDSDTLLVFDDRNVLGYIYETFGPTAQPLYQVKFNNTTFPLNPEIVVPGREVYHVPARSKFVFVNQIKAYKGSDASNVHDEEVADDEIEFSDDEKEAEYKSRLKRKRADSRARSQAGSRQSTPNPTLMRDQELNGNGIADEVMSRNAYDEHGPYDIDYTAPGPSFSSAGGRPLPGPYDDPYGDAYMSGMNVDAESRTRGDKRDGGDVHAQIRQTHQGGRGAMRDRGRGRGKDRERHHGHGQMQRGRGRGGGGQSQHTHGQPDGYFGQNQSQRGGDHRQYPAQGSYNAPPHAGAGAWGYNQPSVQGYDYPGGYNSQAQGQSQQGQYPFMPVQMQNPVGMGMGFSPGAGGMNIGMPGMGMQGFPVQPHINPRFAGAFGMSMGYHGVGGGMGASNASATSTQPPTPVQTQVQPQSQPPMPVQDLPQHALQSLLNQGGNQNQNQQLSFDVDSLLKSVAAASAAAAAAQGSGSTGGQS</sequence>
<evidence type="ECO:0000256" key="5">
    <source>
        <dbReference type="ARBA" id="ARBA00022552"/>
    </source>
</evidence>
<evidence type="ECO:0000256" key="3">
    <source>
        <dbReference type="ARBA" id="ARBA00021438"/>
    </source>
</evidence>
<dbReference type="GO" id="GO:0001522">
    <property type="term" value="P:pseudouridine synthesis"/>
    <property type="evidence" value="ECO:0007669"/>
    <property type="project" value="InterPro"/>
</dbReference>
<evidence type="ECO:0000256" key="9">
    <source>
        <dbReference type="SAM" id="MobiDB-lite"/>
    </source>
</evidence>
<dbReference type="GO" id="GO:0005634">
    <property type="term" value="C:nucleus"/>
    <property type="evidence" value="ECO:0007669"/>
    <property type="project" value="UniProtKB-SubCell"/>
</dbReference>
<feature type="compositionally biased region" description="Basic and acidic residues" evidence="9">
    <location>
        <begin position="335"/>
        <end position="348"/>
    </location>
</feature>
<evidence type="ECO:0000256" key="1">
    <source>
        <dbReference type="ARBA" id="ARBA00004123"/>
    </source>
</evidence>
<evidence type="ECO:0000256" key="6">
    <source>
        <dbReference type="ARBA" id="ARBA00022553"/>
    </source>
</evidence>
<keyword evidence="6" id="KW-0597">Phosphoprotein</keyword>
<evidence type="ECO:0000313" key="11">
    <source>
        <dbReference type="EMBL" id="PPR01918.1"/>
    </source>
</evidence>
<feature type="region of interest" description="Disordered" evidence="9">
    <location>
        <begin position="291"/>
        <end position="440"/>
    </location>
</feature>
<dbReference type="PANTHER" id="PTHR31633">
    <property type="entry name" value="H/ACA RIBONUCLEOPROTEIN COMPLEX NON-CORE SUBUNIT NAF1"/>
    <property type="match status" value="1"/>
</dbReference>
<feature type="compositionally biased region" description="Acidic residues" evidence="9">
    <location>
        <begin position="38"/>
        <end position="57"/>
    </location>
</feature>
<feature type="compositionally biased region" description="Low complexity" evidence="9">
    <location>
        <begin position="538"/>
        <end position="553"/>
    </location>
</feature>
<feature type="region of interest" description="Disordered" evidence="9">
    <location>
        <begin position="217"/>
        <end position="274"/>
    </location>
</feature>
<reference evidence="11 12" key="1">
    <citation type="journal article" date="2018" name="Evol. Lett.">
        <title>Horizontal gene cluster transfer increased hallucinogenic mushroom diversity.</title>
        <authorList>
            <person name="Reynolds H.T."/>
            <person name="Vijayakumar V."/>
            <person name="Gluck-Thaler E."/>
            <person name="Korotkin H.B."/>
            <person name="Matheny P.B."/>
            <person name="Slot J.C."/>
        </authorList>
    </citation>
    <scope>NUCLEOTIDE SEQUENCE [LARGE SCALE GENOMIC DNA]</scope>
    <source>
        <strain evidence="11 12">2629</strain>
    </source>
</reference>
<dbReference type="OrthoDB" id="21550at2759"/>
<comment type="similarity">
    <text evidence="2">Belongs to the NAF1 family.</text>
</comment>
<dbReference type="SUPFAM" id="SSF50447">
    <property type="entry name" value="Translation proteins"/>
    <property type="match status" value="1"/>
</dbReference>
<dbReference type="PANTHER" id="PTHR31633:SF1">
    <property type="entry name" value="H_ACA RIBONUCLEOPROTEIN COMPLEX NON-CORE SUBUNIT NAF1"/>
    <property type="match status" value="1"/>
</dbReference>
<evidence type="ECO:0000256" key="2">
    <source>
        <dbReference type="ARBA" id="ARBA00009801"/>
    </source>
</evidence>
<feature type="non-terminal residue" evidence="11">
    <location>
        <position position="1"/>
    </location>
</feature>
<feature type="compositionally biased region" description="Basic and acidic residues" evidence="9">
    <location>
        <begin position="363"/>
        <end position="377"/>
    </location>
</feature>
<evidence type="ECO:0000256" key="10">
    <source>
        <dbReference type="SAM" id="SignalP"/>
    </source>
</evidence>
<dbReference type="InterPro" id="IPR040309">
    <property type="entry name" value="Naf1"/>
</dbReference>
<dbReference type="Pfam" id="PF04410">
    <property type="entry name" value="Gar1"/>
    <property type="match status" value="1"/>
</dbReference>
<accession>A0A409YFZ9</accession>
<gene>
    <name evidence="11" type="ORF">CVT24_001257</name>
</gene>
<evidence type="ECO:0000256" key="7">
    <source>
        <dbReference type="ARBA" id="ARBA00022884"/>
    </source>
</evidence>
<dbReference type="InParanoid" id="A0A409YFZ9"/>
<dbReference type="InterPro" id="IPR009000">
    <property type="entry name" value="Transl_B-barrel_sf"/>
</dbReference>
<feature type="compositionally biased region" description="Low complexity" evidence="9">
    <location>
        <begin position="568"/>
        <end position="584"/>
    </location>
</feature>
<evidence type="ECO:0000313" key="12">
    <source>
        <dbReference type="Proteomes" id="UP000284842"/>
    </source>
</evidence>
<comment type="subcellular location">
    <subcellularLocation>
        <location evidence="1">Nucleus</location>
    </subcellularLocation>
</comment>
<feature type="compositionally biased region" description="Low complexity" evidence="9">
    <location>
        <begin position="318"/>
        <end position="327"/>
    </location>
</feature>
<organism evidence="11 12">
    <name type="scientific">Panaeolus cyanescens</name>
    <dbReference type="NCBI Taxonomy" id="181874"/>
    <lineage>
        <taxon>Eukaryota</taxon>
        <taxon>Fungi</taxon>
        <taxon>Dikarya</taxon>
        <taxon>Basidiomycota</taxon>
        <taxon>Agaricomycotina</taxon>
        <taxon>Agaricomycetes</taxon>
        <taxon>Agaricomycetidae</taxon>
        <taxon>Agaricales</taxon>
        <taxon>Agaricineae</taxon>
        <taxon>Galeropsidaceae</taxon>
        <taxon>Panaeolus</taxon>
    </lineage>
</organism>
<dbReference type="AlphaFoldDB" id="A0A409YFZ9"/>
<feature type="chain" id="PRO_5019188744" description="H/ACA ribonucleoprotein complex non-core subunit NAF1" evidence="10">
    <location>
        <begin position="25"/>
        <end position="615"/>
    </location>
</feature>
<dbReference type="EMBL" id="NHTK01001202">
    <property type="protein sequence ID" value="PPR01918.1"/>
    <property type="molecule type" value="Genomic_DNA"/>
</dbReference>
<dbReference type="GO" id="GO:0006364">
    <property type="term" value="P:rRNA processing"/>
    <property type="evidence" value="ECO:0007669"/>
    <property type="project" value="UniProtKB-KW"/>
</dbReference>
<dbReference type="GO" id="GO:0000493">
    <property type="term" value="P:box H/ACA snoRNP assembly"/>
    <property type="evidence" value="ECO:0007669"/>
    <property type="project" value="InterPro"/>
</dbReference>
<keyword evidence="10" id="KW-0732">Signal</keyword>
<keyword evidence="7" id="KW-0694">RNA-binding</keyword>
<dbReference type="STRING" id="181874.A0A409YFZ9"/>
<comment type="caution">
    <text evidence="11">The sequence shown here is derived from an EMBL/GenBank/DDBJ whole genome shotgun (WGS) entry which is preliminary data.</text>
</comment>
<feature type="signal peptide" evidence="10">
    <location>
        <begin position="1"/>
        <end position="24"/>
    </location>
</feature>
<protein>
    <recommendedName>
        <fullName evidence="3">H/ACA ribonucleoprotein complex non-core subunit NAF1</fullName>
    </recommendedName>
</protein>
<keyword evidence="8" id="KW-0539">Nucleus</keyword>
<name>A0A409YFZ9_9AGAR</name>
<evidence type="ECO:0000256" key="8">
    <source>
        <dbReference type="ARBA" id="ARBA00023242"/>
    </source>
</evidence>
<keyword evidence="12" id="KW-1185">Reference proteome</keyword>
<dbReference type="GO" id="GO:0005732">
    <property type="term" value="C:sno(s)RNA-containing ribonucleoprotein complex"/>
    <property type="evidence" value="ECO:0007669"/>
    <property type="project" value="InterPro"/>
</dbReference>
<dbReference type="Proteomes" id="UP000284842">
    <property type="component" value="Unassembled WGS sequence"/>
</dbReference>
<dbReference type="InterPro" id="IPR007504">
    <property type="entry name" value="H/ACA_rnp_Gar1/Naf1"/>
</dbReference>
<dbReference type="GO" id="GO:0003723">
    <property type="term" value="F:RNA binding"/>
    <property type="evidence" value="ECO:0007669"/>
    <property type="project" value="UniProtKB-KW"/>
</dbReference>
<feature type="compositionally biased region" description="Acidic residues" evidence="9">
    <location>
        <begin position="224"/>
        <end position="238"/>
    </location>
</feature>